<accession>A0A4P8XLC4</accession>
<keyword evidence="2" id="KW-1185">Reference proteome</keyword>
<organism evidence="1 2">
    <name type="scientific">Paenibacillus algicola</name>
    <dbReference type="NCBI Taxonomy" id="2565926"/>
    <lineage>
        <taxon>Bacteria</taxon>
        <taxon>Bacillati</taxon>
        <taxon>Bacillota</taxon>
        <taxon>Bacilli</taxon>
        <taxon>Bacillales</taxon>
        <taxon>Paenibacillaceae</taxon>
        <taxon>Paenibacillus</taxon>
    </lineage>
</organism>
<evidence type="ECO:0000313" key="2">
    <source>
        <dbReference type="Proteomes" id="UP000300879"/>
    </source>
</evidence>
<reference evidence="1 2" key="1">
    <citation type="submission" date="2019-05" db="EMBL/GenBank/DDBJ databases">
        <authorList>
            <person name="Chen C."/>
        </authorList>
    </citation>
    <scope>NUCLEOTIDE SEQUENCE [LARGE SCALE GENOMIC DNA]</scope>
    <source>
        <strain evidence="1 2">HB172198</strain>
    </source>
</reference>
<dbReference type="KEGG" id="palo:E6C60_2824"/>
<dbReference type="EMBL" id="CP040396">
    <property type="protein sequence ID" value="QCT03536.1"/>
    <property type="molecule type" value="Genomic_DNA"/>
</dbReference>
<protein>
    <submittedName>
        <fullName evidence="1">Uncharacterized protein</fullName>
    </submittedName>
</protein>
<sequence length="61" mass="7290">MTWFSFAYSLQQLVEHMIQYRLHLVHAVHQEAMSDSEKKTAGTFRPCRQIKIELHYLLITN</sequence>
<proteinExistence type="predicted"/>
<dbReference type="AlphaFoldDB" id="A0A4P8XLC4"/>
<evidence type="ECO:0000313" key="1">
    <source>
        <dbReference type="EMBL" id="QCT03536.1"/>
    </source>
</evidence>
<gene>
    <name evidence="1" type="ORF">E6C60_2824</name>
</gene>
<name>A0A4P8XLC4_9BACL</name>
<dbReference type="Proteomes" id="UP000300879">
    <property type="component" value="Chromosome"/>
</dbReference>